<dbReference type="Proteomes" id="UP001220509">
    <property type="component" value="Chromosome"/>
</dbReference>
<dbReference type="AlphaFoldDB" id="A0AAX3M036"/>
<proteinExistence type="predicted"/>
<dbReference type="EMBL" id="CP117416">
    <property type="protein sequence ID" value="WCT55519.1"/>
    <property type="molecule type" value="Genomic_DNA"/>
</dbReference>
<dbReference type="KEGG" id="pka:PQ456_20600"/>
<dbReference type="RefSeq" id="WP_273613882.1">
    <property type="nucleotide sequence ID" value="NZ_CP117416.1"/>
</dbReference>
<protein>
    <submittedName>
        <fullName evidence="1">Helix-turn-helix transcriptional regulator</fullName>
    </submittedName>
</protein>
<name>A0AAX3M036_9BACL</name>
<accession>A0AAX3M036</accession>
<organism evidence="1 2">
    <name type="scientific">Paenibacillus kyungheensis</name>
    <dbReference type="NCBI Taxonomy" id="1452732"/>
    <lineage>
        <taxon>Bacteria</taxon>
        <taxon>Bacillati</taxon>
        <taxon>Bacillota</taxon>
        <taxon>Bacilli</taxon>
        <taxon>Bacillales</taxon>
        <taxon>Paenibacillaceae</taxon>
        <taxon>Paenibacillus</taxon>
    </lineage>
</organism>
<evidence type="ECO:0000313" key="1">
    <source>
        <dbReference type="EMBL" id="WCT55519.1"/>
    </source>
</evidence>
<sequence>MSTLDTVRSHIEQELQRRQINLTQFEKISGINRGVLSATLNSNPPRSISINQLDRMAAALDRPEGWLYEQYIEECFASSKVNWRRIRALFLRCIELDRNVLIEYTLNLLMEDYRYVPHVFDLAEELVLNGQLEQSVPFYTCVIENERQQHAERLAISQYRLFRAQLSEDIERNKSAVTLFYPYRDRIPDHLRLDALLQMANVYYTVQEWDLMEQVTDEMSVLVHRVYEEECKKMDRQGADYVPLSTERHLVWYYGQSYLIKSIFFEYTGKYKEGLKYIDGYKDLSWFKSLNEVGHLEVHKLKIAAEANLYNLQLMLGNTECLENYITFLKENPFEQLPSLLTILKAANINHFCIDSVLNTFIAHPDNNIKFEIGYYKNSITFNTMLTDFYYQLAIYQAKRGYPLEEFKNTLNTFDMSLRRYNMSRTMDYTSLIQHFIRSMP</sequence>
<keyword evidence="2" id="KW-1185">Reference proteome</keyword>
<gene>
    <name evidence="1" type="ORF">PQ456_20600</name>
</gene>
<reference evidence="1 2" key="1">
    <citation type="submission" date="2023-02" db="EMBL/GenBank/DDBJ databases">
        <title>Genome sequence of Paenibacillus kyungheensis KACC 18744.</title>
        <authorList>
            <person name="Kim S."/>
            <person name="Heo J."/>
            <person name="Kwon S.-W."/>
        </authorList>
    </citation>
    <scope>NUCLEOTIDE SEQUENCE [LARGE SCALE GENOMIC DNA]</scope>
    <source>
        <strain evidence="1 2">KACC 18744</strain>
    </source>
</reference>
<evidence type="ECO:0000313" key="2">
    <source>
        <dbReference type="Proteomes" id="UP001220509"/>
    </source>
</evidence>